<keyword evidence="13 17" id="KW-0472">Membrane</keyword>
<evidence type="ECO:0000256" key="13">
    <source>
        <dbReference type="ARBA" id="ARBA00023136"/>
    </source>
</evidence>
<evidence type="ECO:0000256" key="16">
    <source>
        <dbReference type="RuleBase" id="RU003938"/>
    </source>
</evidence>
<evidence type="ECO:0000256" key="7">
    <source>
        <dbReference type="ARBA" id="ARBA00022516"/>
    </source>
</evidence>
<evidence type="ECO:0000256" key="6">
    <source>
        <dbReference type="ARBA" id="ARBA00012487"/>
    </source>
</evidence>
<keyword evidence="14" id="KW-0594">Phospholipid biosynthesis</keyword>
<feature type="transmembrane region" description="Helical" evidence="17">
    <location>
        <begin position="193"/>
        <end position="211"/>
    </location>
</feature>
<evidence type="ECO:0000256" key="15">
    <source>
        <dbReference type="ARBA" id="ARBA00023264"/>
    </source>
</evidence>
<sequence length="285" mass="31427">MRLRSGLLIGLFGLVVVLLGGWFFTIAIVLLTYIALLEFFRMAEFTGIKPATKTTLFSCFIITISTYLETIGFLDREIYNSILPMCSVGICTWLLLQPKSGTISDIAASIFGLFYLGFLPSYWIKLRAIESTMDNLSEGILSFESFSNSTGLYLTLISCLLIVASDIGSYFIGKSFGKKALSPISPSKTLEGLIGGIICSILVATFFGFLLNWQNPILIGILYGMLVSLMALVGDLIESMMKRDAKIKDSGTFLPGHGGILDRIDSYIFTPSVIYYIIIILKYFS</sequence>
<dbReference type="InterPro" id="IPR000374">
    <property type="entry name" value="PC_trans"/>
</dbReference>
<comment type="catalytic activity">
    <reaction evidence="1 16">
        <text>a 1,2-diacyl-sn-glycero-3-phosphate + CTP + H(+) = a CDP-1,2-diacyl-sn-glycerol + diphosphate</text>
        <dbReference type="Rhea" id="RHEA:16229"/>
        <dbReference type="ChEBI" id="CHEBI:15378"/>
        <dbReference type="ChEBI" id="CHEBI:33019"/>
        <dbReference type="ChEBI" id="CHEBI:37563"/>
        <dbReference type="ChEBI" id="CHEBI:58332"/>
        <dbReference type="ChEBI" id="CHEBI:58608"/>
        <dbReference type="EC" id="2.7.7.41"/>
    </reaction>
</comment>
<dbReference type="GeneID" id="60201953"/>
<feature type="transmembrane region" description="Helical" evidence="17">
    <location>
        <begin position="217"/>
        <end position="237"/>
    </location>
</feature>
<keyword evidence="10 16" id="KW-0548">Nucleotidyltransferase</keyword>
<dbReference type="GO" id="GO:0016020">
    <property type="term" value="C:membrane"/>
    <property type="evidence" value="ECO:0007669"/>
    <property type="project" value="UniProtKB-SubCell"/>
</dbReference>
<evidence type="ECO:0000313" key="19">
    <source>
        <dbReference type="Proteomes" id="UP000001589"/>
    </source>
</evidence>
<protein>
    <recommendedName>
        <fullName evidence="6 16">Phosphatidate cytidylyltransferase</fullName>
        <ecNumber evidence="6 16">2.7.7.41</ecNumber>
    </recommendedName>
</protein>
<dbReference type="GO" id="GO:0004605">
    <property type="term" value="F:phosphatidate cytidylyltransferase activity"/>
    <property type="evidence" value="ECO:0007669"/>
    <property type="project" value="UniProtKB-EC"/>
</dbReference>
<comment type="pathway">
    <text evidence="3 16">Phospholipid metabolism; CDP-diacylglycerol biosynthesis; CDP-diacylglycerol from sn-glycerol 3-phosphate: step 3/3.</text>
</comment>
<evidence type="ECO:0000256" key="11">
    <source>
        <dbReference type="ARBA" id="ARBA00022989"/>
    </source>
</evidence>
<dbReference type="PANTHER" id="PTHR47101">
    <property type="entry name" value="PHOSPHATIDATE CYTIDYLYLTRANSFERASE 5, CHLOROPLASTIC"/>
    <property type="match status" value="1"/>
</dbReference>
<comment type="similarity">
    <text evidence="5 16">Belongs to the CDS family.</text>
</comment>
<dbReference type="GO" id="GO:0016024">
    <property type="term" value="P:CDP-diacylglycerol biosynthetic process"/>
    <property type="evidence" value="ECO:0007669"/>
    <property type="project" value="UniProtKB-UniPathway"/>
</dbReference>
<evidence type="ECO:0000256" key="5">
    <source>
        <dbReference type="ARBA" id="ARBA00010185"/>
    </source>
</evidence>
<evidence type="ECO:0000313" key="18">
    <source>
        <dbReference type="EMBL" id="ABM72382.1"/>
    </source>
</evidence>
<feature type="transmembrane region" description="Helical" evidence="17">
    <location>
        <begin position="103"/>
        <end position="124"/>
    </location>
</feature>
<gene>
    <name evidence="18" type="primary">cdsA</name>
    <name evidence="18" type="ordered locus">P9515_11751</name>
</gene>
<evidence type="ECO:0000256" key="8">
    <source>
        <dbReference type="ARBA" id="ARBA00022679"/>
    </source>
</evidence>
<dbReference type="PROSITE" id="PS01315">
    <property type="entry name" value="CDS"/>
    <property type="match status" value="1"/>
</dbReference>
<feature type="transmembrane region" description="Helical" evidence="17">
    <location>
        <begin position="6"/>
        <end position="34"/>
    </location>
</feature>
<organism evidence="18 19">
    <name type="scientific">Prochlorococcus marinus (strain MIT 9515)</name>
    <dbReference type="NCBI Taxonomy" id="167542"/>
    <lineage>
        <taxon>Bacteria</taxon>
        <taxon>Bacillati</taxon>
        <taxon>Cyanobacteriota</taxon>
        <taxon>Cyanophyceae</taxon>
        <taxon>Synechococcales</taxon>
        <taxon>Prochlorococcaceae</taxon>
        <taxon>Prochlorococcus</taxon>
    </lineage>
</organism>
<dbReference type="PANTHER" id="PTHR47101:SF1">
    <property type="entry name" value="PHOSPHATIDATE CYTIDYLYLTRANSFERASE 4, CHLOROPLASTIC"/>
    <property type="match status" value="1"/>
</dbReference>
<dbReference type="Proteomes" id="UP000001589">
    <property type="component" value="Chromosome"/>
</dbReference>
<dbReference type="HOGENOM" id="CLU_037294_3_3_3"/>
<accession>A2BX71</accession>
<dbReference type="eggNOG" id="COG4589">
    <property type="taxonomic scope" value="Bacteria"/>
</dbReference>
<evidence type="ECO:0000256" key="4">
    <source>
        <dbReference type="ARBA" id="ARBA00005189"/>
    </source>
</evidence>
<evidence type="ECO:0000256" key="3">
    <source>
        <dbReference type="ARBA" id="ARBA00005119"/>
    </source>
</evidence>
<feature type="transmembrane region" description="Helical" evidence="17">
    <location>
        <begin position="151"/>
        <end position="172"/>
    </location>
</feature>
<dbReference type="EC" id="2.7.7.41" evidence="6 16"/>
<evidence type="ECO:0000256" key="14">
    <source>
        <dbReference type="ARBA" id="ARBA00023209"/>
    </source>
</evidence>
<evidence type="ECO:0000256" key="17">
    <source>
        <dbReference type="SAM" id="Phobius"/>
    </source>
</evidence>
<keyword evidence="11 17" id="KW-1133">Transmembrane helix</keyword>
<name>A2BX71_PROM5</name>
<dbReference type="STRING" id="167542.P9515_11751"/>
<keyword evidence="12" id="KW-0443">Lipid metabolism</keyword>
<dbReference type="KEGG" id="pmc:P9515_11751"/>
<dbReference type="RefSeq" id="WP_011820482.1">
    <property type="nucleotide sequence ID" value="NC_008817.1"/>
</dbReference>
<evidence type="ECO:0000256" key="1">
    <source>
        <dbReference type="ARBA" id="ARBA00001698"/>
    </source>
</evidence>
<dbReference type="Pfam" id="PF01148">
    <property type="entry name" value="CTP_transf_1"/>
    <property type="match status" value="1"/>
</dbReference>
<evidence type="ECO:0000256" key="12">
    <source>
        <dbReference type="ARBA" id="ARBA00023098"/>
    </source>
</evidence>
<evidence type="ECO:0000256" key="9">
    <source>
        <dbReference type="ARBA" id="ARBA00022692"/>
    </source>
</evidence>
<feature type="transmembrane region" description="Helical" evidence="17">
    <location>
        <begin position="78"/>
        <end position="96"/>
    </location>
</feature>
<comment type="subcellular location">
    <subcellularLocation>
        <location evidence="2">Membrane</location>
        <topology evidence="2">Multi-pass membrane protein</topology>
    </subcellularLocation>
</comment>
<feature type="transmembrane region" description="Helical" evidence="17">
    <location>
        <begin position="267"/>
        <end position="284"/>
    </location>
</feature>
<reference evidence="18 19" key="1">
    <citation type="journal article" date="2007" name="PLoS Genet.">
        <title>Patterns and implications of gene gain and loss in the evolution of Prochlorococcus.</title>
        <authorList>
            <person name="Kettler G.C."/>
            <person name="Martiny A.C."/>
            <person name="Huang K."/>
            <person name="Zucker J."/>
            <person name="Coleman M.L."/>
            <person name="Rodrigue S."/>
            <person name="Chen F."/>
            <person name="Lapidus A."/>
            <person name="Ferriera S."/>
            <person name="Johnson J."/>
            <person name="Steglich C."/>
            <person name="Church G.M."/>
            <person name="Richardson P."/>
            <person name="Chisholm S.W."/>
        </authorList>
    </citation>
    <scope>NUCLEOTIDE SEQUENCE [LARGE SCALE GENOMIC DNA]</scope>
    <source>
        <strain evidence="18 19">MIT 9515</strain>
    </source>
</reference>
<comment type="pathway">
    <text evidence="4">Lipid metabolism.</text>
</comment>
<dbReference type="EMBL" id="CP000552">
    <property type="protein sequence ID" value="ABM72382.1"/>
    <property type="molecule type" value="Genomic_DNA"/>
</dbReference>
<proteinExistence type="inferred from homology"/>
<keyword evidence="7" id="KW-0444">Lipid biosynthesis</keyword>
<dbReference type="UniPathway" id="UPA00557">
    <property type="reaction ID" value="UER00614"/>
</dbReference>
<feature type="transmembrane region" description="Helical" evidence="17">
    <location>
        <begin position="55"/>
        <end position="72"/>
    </location>
</feature>
<keyword evidence="8 16" id="KW-0808">Transferase</keyword>
<keyword evidence="15" id="KW-1208">Phospholipid metabolism</keyword>
<dbReference type="OrthoDB" id="9799199at2"/>
<evidence type="ECO:0000256" key="2">
    <source>
        <dbReference type="ARBA" id="ARBA00004141"/>
    </source>
</evidence>
<dbReference type="AlphaFoldDB" id="A2BX71"/>
<keyword evidence="9 16" id="KW-0812">Transmembrane</keyword>
<evidence type="ECO:0000256" key="10">
    <source>
        <dbReference type="ARBA" id="ARBA00022695"/>
    </source>
</evidence>